<reference evidence="1 2" key="1">
    <citation type="journal article" date="2022" name="Plant J.">
        <title>Chromosome-level genome of Camellia lanceoleosa provides a valuable resource for understanding genome evolution and self-incompatibility.</title>
        <authorList>
            <person name="Gong W."/>
            <person name="Xiao S."/>
            <person name="Wang L."/>
            <person name="Liao Z."/>
            <person name="Chang Y."/>
            <person name="Mo W."/>
            <person name="Hu G."/>
            <person name="Li W."/>
            <person name="Zhao G."/>
            <person name="Zhu H."/>
            <person name="Hu X."/>
            <person name="Ji K."/>
            <person name="Xiang X."/>
            <person name="Song Q."/>
            <person name="Yuan D."/>
            <person name="Jin S."/>
            <person name="Zhang L."/>
        </authorList>
    </citation>
    <scope>NUCLEOTIDE SEQUENCE [LARGE SCALE GENOMIC DNA]</scope>
    <source>
        <strain evidence="1">SQ_2022a</strain>
    </source>
</reference>
<accession>A0ACC0FGP9</accession>
<dbReference type="Proteomes" id="UP001060215">
    <property type="component" value="Chromosome 14"/>
</dbReference>
<protein>
    <submittedName>
        <fullName evidence="1">Leucine-rich repeat receptor-like protein kinase</fullName>
    </submittedName>
</protein>
<sequence>MTAPNMAMITASLEKSLQNYSLYESNNIADDTDTGGGVGFSVSSSSSSDSSSEEEDSSFDGEDGEKDDHVVVVAGCKSCLTFGVVLLEILTGKIATSISGGGDVSKWVRGTMREKGMWEVLDFELLRYREMEAEMVALLKVALLCLAESERDRPKMGVVEKMIEDIMKKGGGGGVCSDSSPSLSESTPNFTSS</sequence>
<name>A0ACC0FGP9_9ERIC</name>
<comment type="caution">
    <text evidence="1">The sequence shown here is derived from an EMBL/GenBank/DDBJ whole genome shotgun (WGS) entry which is preliminary data.</text>
</comment>
<dbReference type="EMBL" id="CM045771">
    <property type="protein sequence ID" value="KAI7987292.1"/>
    <property type="molecule type" value="Genomic_DNA"/>
</dbReference>
<evidence type="ECO:0000313" key="1">
    <source>
        <dbReference type="EMBL" id="KAI7987292.1"/>
    </source>
</evidence>
<proteinExistence type="predicted"/>
<keyword evidence="2" id="KW-1185">Reference proteome</keyword>
<gene>
    <name evidence="1" type="ORF">LOK49_LG13G02222</name>
</gene>
<organism evidence="1 2">
    <name type="scientific">Camellia lanceoleosa</name>
    <dbReference type="NCBI Taxonomy" id="1840588"/>
    <lineage>
        <taxon>Eukaryota</taxon>
        <taxon>Viridiplantae</taxon>
        <taxon>Streptophyta</taxon>
        <taxon>Embryophyta</taxon>
        <taxon>Tracheophyta</taxon>
        <taxon>Spermatophyta</taxon>
        <taxon>Magnoliopsida</taxon>
        <taxon>eudicotyledons</taxon>
        <taxon>Gunneridae</taxon>
        <taxon>Pentapetalae</taxon>
        <taxon>asterids</taxon>
        <taxon>Ericales</taxon>
        <taxon>Theaceae</taxon>
        <taxon>Camellia</taxon>
    </lineage>
</organism>
<evidence type="ECO:0000313" key="2">
    <source>
        <dbReference type="Proteomes" id="UP001060215"/>
    </source>
</evidence>